<dbReference type="Proteomes" id="UP000198211">
    <property type="component" value="Unassembled WGS sequence"/>
</dbReference>
<evidence type="ECO:0000313" key="3">
    <source>
        <dbReference type="Proteomes" id="UP000198211"/>
    </source>
</evidence>
<protein>
    <submittedName>
        <fullName evidence="2">Uncharacterized protein</fullName>
    </submittedName>
</protein>
<comment type="caution">
    <text evidence="2">The sequence shown here is derived from an EMBL/GenBank/DDBJ whole genome shotgun (WGS) entry which is preliminary data.</text>
</comment>
<feature type="region of interest" description="Disordered" evidence="1">
    <location>
        <begin position="95"/>
        <end position="115"/>
    </location>
</feature>
<name>A0A225UG95_9STRA</name>
<dbReference type="AlphaFoldDB" id="A0A225UG95"/>
<gene>
    <name evidence="2" type="ORF">PHMEG_00039752</name>
</gene>
<evidence type="ECO:0000313" key="2">
    <source>
        <dbReference type="EMBL" id="OWY91596.1"/>
    </source>
</evidence>
<accession>A0A225UG95</accession>
<proteinExistence type="predicted"/>
<organism evidence="2 3">
    <name type="scientific">Phytophthora megakarya</name>
    <dbReference type="NCBI Taxonomy" id="4795"/>
    <lineage>
        <taxon>Eukaryota</taxon>
        <taxon>Sar</taxon>
        <taxon>Stramenopiles</taxon>
        <taxon>Oomycota</taxon>
        <taxon>Peronosporomycetes</taxon>
        <taxon>Peronosporales</taxon>
        <taxon>Peronosporaceae</taxon>
        <taxon>Phytophthora</taxon>
    </lineage>
</organism>
<evidence type="ECO:0000256" key="1">
    <source>
        <dbReference type="SAM" id="MobiDB-lite"/>
    </source>
</evidence>
<dbReference type="EMBL" id="NBNE01019866">
    <property type="protein sequence ID" value="OWY91596.1"/>
    <property type="molecule type" value="Genomic_DNA"/>
</dbReference>
<keyword evidence="3" id="KW-1185">Reference proteome</keyword>
<sequence length="115" mass="13415">MMPCSRRQRPPLHVKKALFQLYYYKKNGRLSRTQAIDVPLCVQKKITHLGATVRYILLLFMRCLEVRVDLDTLWFCSSSGVCVQAQLLTLQHTQHQARSGPSETWRTVHRGSEMR</sequence>
<reference evidence="3" key="1">
    <citation type="submission" date="2017-03" db="EMBL/GenBank/DDBJ databases">
        <title>Phytopthora megakarya and P. palmivora, two closely related causual agents of cacao black pod achieved similar genome size and gene model numbers by different mechanisms.</title>
        <authorList>
            <person name="Ali S."/>
            <person name="Shao J."/>
            <person name="Larry D.J."/>
            <person name="Kronmiller B."/>
            <person name="Shen D."/>
            <person name="Strem M.D."/>
            <person name="Melnick R.L."/>
            <person name="Guiltinan M.J."/>
            <person name="Tyler B.M."/>
            <person name="Meinhardt L.W."/>
            <person name="Bailey B.A."/>
        </authorList>
    </citation>
    <scope>NUCLEOTIDE SEQUENCE [LARGE SCALE GENOMIC DNA]</scope>
    <source>
        <strain evidence="3">zdho120</strain>
    </source>
</reference>